<dbReference type="GO" id="GO:0042823">
    <property type="term" value="P:pyridoxal phosphate biosynthetic process"/>
    <property type="evidence" value="ECO:0007669"/>
    <property type="project" value="UniProtKB-UniRule"/>
</dbReference>
<dbReference type="PANTHER" id="PTHR31559">
    <property type="entry name" value="PYRIDOXAL 5'-PHOSPHATE SYNTHASE SUBUNIT SNO"/>
    <property type="match status" value="1"/>
</dbReference>
<comment type="function">
    <text evidence="8 10">Catalyzes the hydrolysis of glutamine to glutamate and ammonia as part of the biosynthesis of pyridoxal 5'-phosphate. The resulting ammonia molecule is channeled to the active site of PdxS.</text>
</comment>
<organism evidence="13 14">
    <name type="scientific">Corynebacterium anserum</name>
    <dbReference type="NCBI Taxonomy" id="2684406"/>
    <lineage>
        <taxon>Bacteria</taxon>
        <taxon>Bacillati</taxon>
        <taxon>Actinomycetota</taxon>
        <taxon>Actinomycetes</taxon>
        <taxon>Mycobacteriales</taxon>
        <taxon>Corynebacteriaceae</taxon>
        <taxon>Corynebacterium</taxon>
    </lineage>
</organism>
<feature type="binding site" evidence="10 12">
    <location>
        <begin position="139"/>
        <end position="140"/>
    </location>
    <ligand>
        <name>L-glutamine</name>
        <dbReference type="ChEBI" id="CHEBI:58359"/>
    </ligand>
</feature>
<dbReference type="HAMAP" id="MF_01615">
    <property type="entry name" value="PdxT"/>
    <property type="match status" value="1"/>
</dbReference>
<evidence type="ECO:0000313" key="14">
    <source>
        <dbReference type="Proteomes" id="UP000515275"/>
    </source>
</evidence>
<feature type="active site" description="Nucleophile" evidence="10 11">
    <location>
        <position position="82"/>
    </location>
</feature>
<comment type="catalytic activity">
    <reaction evidence="6 10">
        <text>aldehydo-D-ribose 5-phosphate + D-glyceraldehyde 3-phosphate + L-glutamine = pyridoxal 5'-phosphate + L-glutamate + phosphate + 3 H2O + H(+)</text>
        <dbReference type="Rhea" id="RHEA:31507"/>
        <dbReference type="ChEBI" id="CHEBI:15377"/>
        <dbReference type="ChEBI" id="CHEBI:15378"/>
        <dbReference type="ChEBI" id="CHEBI:29985"/>
        <dbReference type="ChEBI" id="CHEBI:43474"/>
        <dbReference type="ChEBI" id="CHEBI:58273"/>
        <dbReference type="ChEBI" id="CHEBI:58359"/>
        <dbReference type="ChEBI" id="CHEBI:59776"/>
        <dbReference type="ChEBI" id="CHEBI:597326"/>
        <dbReference type="EC" id="4.3.3.6"/>
    </reaction>
</comment>
<dbReference type="PROSITE" id="PS51273">
    <property type="entry name" value="GATASE_TYPE_1"/>
    <property type="match status" value="1"/>
</dbReference>
<dbReference type="PROSITE" id="PS51130">
    <property type="entry name" value="PDXT_SNO_2"/>
    <property type="match status" value="1"/>
</dbReference>
<dbReference type="NCBIfam" id="TIGR03800">
    <property type="entry name" value="PLP_synth_Pdx2"/>
    <property type="match status" value="1"/>
</dbReference>
<reference evidence="13 14" key="1">
    <citation type="submission" date="2019-12" db="EMBL/GenBank/DDBJ databases">
        <title>Corynebacterium sp. nov., isolated from feces of the Anser Albifrons in China.</title>
        <authorList>
            <person name="Liu Q."/>
        </authorList>
    </citation>
    <scope>NUCLEOTIDE SEQUENCE [LARGE SCALE GENOMIC DNA]</scope>
    <source>
        <strain evidence="13 14">23H37-10</strain>
    </source>
</reference>
<keyword evidence="2 10" id="KW-0378">Hydrolase</keyword>
<evidence type="ECO:0000256" key="3">
    <source>
        <dbReference type="ARBA" id="ARBA00022898"/>
    </source>
</evidence>
<dbReference type="UniPathway" id="UPA00245"/>
<evidence type="ECO:0000256" key="9">
    <source>
        <dbReference type="ARBA" id="ARBA00064749"/>
    </source>
</evidence>
<comment type="catalytic activity">
    <reaction evidence="7 10">
        <text>L-glutamine + H2O = L-glutamate + NH4(+)</text>
        <dbReference type="Rhea" id="RHEA:15889"/>
        <dbReference type="ChEBI" id="CHEBI:15377"/>
        <dbReference type="ChEBI" id="CHEBI:28938"/>
        <dbReference type="ChEBI" id="CHEBI:29985"/>
        <dbReference type="ChEBI" id="CHEBI:58359"/>
        <dbReference type="EC" id="3.5.1.2"/>
    </reaction>
</comment>
<evidence type="ECO:0000256" key="7">
    <source>
        <dbReference type="ARBA" id="ARBA00049534"/>
    </source>
</evidence>
<keyword evidence="4 10" id="KW-0315">Glutamine amidotransferase</keyword>
<dbReference type="PROSITE" id="PS01236">
    <property type="entry name" value="PDXT_SNO_1"/>
    <property type="match status" value="1"/>
</dbReference>
<dbReference type="GO" id="GO:0005829">
    <property type="term" value="C:cytosol"/>
    <property type="evidence" value="ECO:0007669"/>
    <property type="project" value="TreeGrafter"/>
</dbReference>
<sequence>MSSTVTIGVLSVQGGVAEHIRMIEGLGAKAVPVRRAEHLAGLDGIILPGGESTTMSRLLRLGGMLAPLRAAIDGGLPSFGTCAGLIMLATEVLDTREDAVSLQVLDVTVRRNAFGRQVNSFETHVPFLGIEQPVHAVFIRAPRVERVGDNVDVMCTVDGGTIVGVRQGHVLGTSFHPELSEDDSVHKYFLQMVRDAVHSR</sequence>
<protein>
    <recommendedName>
        <fullName evidence="10">Pyridoxal 5'-phosphate synthase subunit PdxT</fullName>
        <ecNumber evidence="10">4.3.3.6</ecNumber>
    </recommendedName>
    <alternativeName>
        <fullName evidence="10">Pdx2</fullName>
    </alternativeName>
    <alternativeName>
        <fullName evidence="10">Pyridoxal 5'-phosphate synthase glutaminase subunit</fullName>
        <ecNumber evidence="10">3.5.1.2</ecNumber>
    </alternativeName>
</protein>
<name>A0A7G7YNK8_9CORY</name>
<feature type="active site" description="Charge relay system" evidence="10 11">
    <location>
        <position position="178"/>
    </location>
</feature>
<evidence type="ECO:0000256" key="11">
    <source>
        <dbReference type="PIRSR" id="PIRSR005639-1"/>
    </source>
</evidence>
<keyword evidence="5 10" id="KW-0456">Lyase</keyword>
<evidence type="ECO:0000256" key="12">
    <source>
        <dbReference type="PIRSR" id="PIRSR005639-2"/>
    </source>
</evidence>
<dbReference type="KEGG" id="cans:GP473_04825"/>
<dbReference type="GO" id="GO:0004359">
    <property type="term" value="F:glutaminase activity"/>
    <property type="evidence" value="ECO:0007669"/>
    <property type="project" value="UniProtKB-UniRule"/>
</dbReference>
<dbReference type="AlphaFoldDB" id="A0A7G7YNK8"/>
<dbReference type="RefSeq" id="WP_186276640.1">
    <property type="nucleotide sequence ID" value="NZ_CP046883.1"/>
</dbReference>
<dbReference type="Proteomes" id="UP000515275">
    <property type="component" value="Chromosome"/>
</dbReference>
<dbReference type="PANTHER" id="PTHR31559:SF0">
    <property type="entry name" value="PYRIDOXAL 5'-PHOSPHATE SYNTHASE SUBUNIT SNO1-RELATED"/>
    <property type="match status" value="1"/>
</dbReference>
<keyword evidence="14" id="KW-1185">Reference proteome</keyword>
<dbReference type="CDD" id="cd01749">
    <property type="entry name" value="GATase1_PB"/>
    <property type="match status" value="1"/>
</dbReference>
<gene>
    <name evidence="10 13" type="primary">pdxT</name>
    <name evidence="13" type="ORF">GP473_04825</name>
</gene>
<dbReference type="InterPro" id="IPR029062">
    <property type="entry name" value="Class_I_gatase-like"/>
</dbReference>
<dbReference type="GO" id="GO:0036381">
    <property type="term" value="F:pyridoxal 5'-phosphate synthase (glutamine hydrolysing) activity"/>
    <property type="evidence" value="ECO:0007669"/>
    <property type="project" value="UniProtKB-UniRule"/>
</dbReference>
<dbReference type="EC" id="3.5.1.2" evidence="10"/>
<keyword evidence="3 10" id="KW-0663">Pyridoxal phosphate</keyword>
<evidence type="ECO:0000256" key="5">
    <source>
        <dbReference type="ARBA" id="ARBA00023239"/>
    </source>
</evidence>
<dbReference type="EMBL" id="CP046883">
    <property type="protein sequence ID" value="QNH96078.1"/>
    <property type="molecule type" value="Genomic_DNA"/>
</dbReference>
<dbReference type="GO" id="GO:0006543">
    <property type="term" value="P:L-glutamine catabolic process"/>
    <property type="evidence" value="ECO:0007669"/>
    <property type="project" value="UniProtKB-UniRule"/>
</dbReference>
<comment type="similarity">
    <text evidence="1 10">Belongs to the glutaminase PdxT/SNO family.</text>
</comment>
<proteinExistence type="inferred from homology"/>
<evidence type="ECO:0000313" key="13">
    <source>
        <dbReference type="EMBL" id="QNH96078.1"/>
    </source>
</evidence>
<dbReference type="FunFam" id="3.40.50.880:FF:000010">
    <property type="entry name" value="uncharacterized protein LOC100176842 isoform X2"/>
    <property type="match status" value="1"/>
</dbReference>
<evidence type="ECO:0000256" key="1">
    <source>
        <dbReference type="ARBA" id="ARBA00008345"/>
    </source>
</evidence>
<dbReference type="Gene3D" id="3.40.50.880">
    <property type="match status" value="1"/>
</dbReference>
<dbReference type="EC" id="4.3.3.6" evidence="10"/>
<dbReference type="GO" id="GO:1903600">
    <property type="term" value="C:glutaminase complex"/>
    <property type="evidence" value="ECO:0007669"/>
    <property type="project" value="TreeGrafter"/>
</dbReference>
<evidence type="ECO:0000256" key="10">
    <source>
        <dbReference type="HAMAP-Rule" id="MF_01615"/>
    </source>
</evidence>
<dbReference type="InterPro" id="IPR002161">
    <property type="entry name" value="PdxT/SNO"/>
</dbReference>
<dbReference type="Pfam" id="PF01174">
    <property type="entry name" value="SNO"/>
    <property type="match status" value="1"/>
</dbReference>
<feature type="binding site" evidence="10 12">
    <location>
        <begin position="50"/>
        <end position="52"/>
    </location>
    <ligand>
        <name>L-glutamine</name>
        <dbReference type="ChEBI" id="CHEBI:58359"/>
    </ligand>
</feature>
<comment type="subunit">
    <text evidence="9 10">In the presence of PdxS, forms a dodecamer of heterodimers. Only shows activity in the heterodimer.</text>
</comment>
<dbReference type="SUPFAM" id="SSF52317">
    <property type="entry name" value="Class I glutamine amidotransferase-like"/>
    <property type="match status" value="1"/>
</dbReference>
<evidence type="ECO:0000256" key="2">
    <source>
        <dbReference type="ARBA" id="ARBA00022801"/>
    </source>
</evidence>
<dbReference type="GO" id="GO:0008614">
    <property type="term" value="P:pyridoxine metabolic process"/>
    <property type="evidence" value="ECO:0007669"/>
    <property type="project" value="TreeGrafter"/>
</dbReference>
<feature type="binding site" evidence="10 12">
    <location>
        <position position="111"/>
    </location>
    <ligand>
        <name>L-glutamine</name>
        <dbReference type="ChEBI" id="CHEBI:58359"/>
    </ligand>
</feature>
<feature type="active site" description="Charge relay system" evidence="10 11">
    <location>
        <position position="176"/>
    </location>
</feature>
<evidence type="ECO:0000256" key="6">
    <source>
        <dbReference type="ARBA" id="ARBA00047992"/>
    </source>
</evidence>
<evidence type="ECO:0000256" key="4">
    <source>
        <dbReference type="ARBA" id="ARBA00022962"/>
    </source>
</evidence>
<dbReference type="PIRSF" id="PIRSF005639">
    <property type="entry name" value="Glut_amidoT_SNO"/>
    <property type="match status" value="1"/>
</dbReference>
<accession>A0A7G7YNK8</accession>
<dbReference type="InterPro" id="IPR021196">
    <property type="entry name" value="PdxT/SNO_CS"/>
</dbReference>
<evidence type="ECO:0000256" key="8">
    <source>
        <dbReference type="ARBA" id="ARBA00054599"/>
    </source>
</evidence>
<comment type="pathway">
    <text evidence="10">Cofactor biosynthesis; pyridoxal 5'-phosphate biosynthesis.</text>
</comment>